<name>A0A811L198_9BILA</name>
<dbReference type="PANTHER" id="PTHR38640:SF1">
    <property type="entry name" value="GEO09659P1"/>
    <property type="match status" value="1"/>
</dbReference>
<dbReference type="EMBL" id="CAJFCW020000004">
    <property type="protein sequence ID" value="CAG9114929.1"/>
    <property type="molecule type" value="Genomic_DNA"/>
</dbReference>
<dbReference type="PANTHER" id="PTHR38640">
    <property type="entry name" value="GEO09659P1"/>
    <property type="match status" value="1"/>
</dbReference>
<feature type="transmembrane region" description="Helical" evidence="1">
    <location>
        <begin position="94"/>
        <end position="115"/>
    </location>
</feature>
<dbReference type="Proteomes" id="UP000614601">
    <property type="component" value="Unassembled WGS sequence"/>
</dbReference>
<protein>
    <submittedName>
        <fullName evidence="2">Uncharacterized protein</fullName>
    </submittedName>
</protein>
<feature type="transmembrane region" description="Helical" evidence="1">
    <location>
        <begin position="127"/>
        <end position="145"/>
    </location>
</feature>
<sequence>MFNATEWRTRIAQIKEQYFPTLTKSTFLRHYVPISGIASHVAFTTHIFAPQLLNKVFPTYDLAVSNTVLFNTHVGIGFYVFFRRHMIRLNMWDRIEFSVFSSVIFNFGSLMFSVLLKSLLPKKLPTWTNAIIGAGVSTFLLSRFAKYVGHIDRRTVVPDHETNSLKNGGLNLKSISYDSLNNNSKDMNGVGNGVIKSG</sequence>
<evidence type="ECO:0000256" key="1">
    <source>
        <dbReference type="SAM" id="Phobius"/>
    </source>
</evidence>
<dbReference type="Proteomes" id="UP000783686">
    <property type="component" value="Unassembled WGS sequence"/>
</dbReference>
<keyword evidence="1" id="KW-0472">Membrane</keyword>
<proteinExistence type="predicted"/>
<organism evidence="2 3">
    <name type="scientific">Bursaphelenchus okinawaensis</name>
    <dbReference type="NCBI Taxonomy" id="465554"/>
    <lineage>
        <taxon>Eukaryota</taxon>
        <taxon>Metazoa</taxon>
        <taxon>Ecdysozoa</taxon>
        <taxon>Nematoda</taxon>
        <taxon>Chromadorea</taxon>
        <taxon>Rhabditida</taxon>
        <taxon>Tylenchina</taxon>
        <taxon>Tylenchomorpha</taxon>
        <taxon>Aphelenchoidea</taxon>
        <taxon>Aphelenchoididae</taxon>
        <taxon>Bursaphelenchus</taxon>
    </lineage>
</organism>
<gene>
    <name evidence="2" type="ORF">BOKJ2_LOCUS9391</name>
</gene>
<keyword evidence="1" id="KW-1133">Transmembrane helix</keyword>
<keyword evidence="1" id="KW-0812">Transmembrane</keyword>
<dbReference type="AlphaFoldDB" id="A0A811L198"/>
<evidence type="ECO:0000313" key="2">
    <source>
        <dbReference type="EMBL" id="CAD5221331.1"/>
    </source>
</evidence>
<reference evidence="2" key="1">
    <citation type="submission" date="2020-09" db="EMBL/GenBank/DDBJ databases">
        <authorList>
            <person name="Kikuchi T."/>
        </authorList>
    </citation>
    <scope>NUCLEOTIDE SEQUENCE</scope>
    <source>
        <strain evidence="2">SH1</strain>
    </source>
</reference>
<dbReference type="OrthoDB" id="5915502at2759"/>
<accession>A0A811L198</accession>
<feature type="transmembrane region" description="Helical" evidence="1">
    <location>
        <begin position="62"/>
        <end position="82"/>
    </location>
</feature>
<keyword evidence="3" id="KW-1185">Reference proteome</keyword>
<dbReference type="EMBL" id="CAJFDH010000004">
    <property type="protein sequence ID" value="CAD5221331.1"/>
    <property type="molecule type" value="Genomic_DNA"/>
</dbReference>
<comment type="caution">
    <text evidence="2">The sequence shown here is derived from an EMBL/GenBank/DDBJ whole genome shotgun (WGS) entry which is preliminary data.</text>
</comment>
<evidence type="ECO:0000313" key="3">
    <source>
        <dbReference type="Proteomes" id="UP000614601"/>
    </source>
</evidence>